<evidence type="ECO:0000313" key="1">
    <source>
        <dbReference type="EMBL" id="KKN00218.1"/>
    </source>
</evidence>
<proteinExistence type="predicted"/>
<protein>
    <recommendedName>
        <fullName evidence="2">Peptidase</fullName>
    </recommendedName>
</protein>
<gene>
    <name evidence="1" type="ORF">LCGC14_1140110</name>
</gene>
<organism evidence="1">
    <name type="scientific">marine sediment metagenome</name>
    <dbReference type="NCBI Taxonomy" id="412755"/>
    <lineage>
        <taxon>unclassified sequences</taxon>
        <taxon>metagenomes</taxon>
        <taxon>ecological metagenomes</taxon>
    </lineage>
</organism>
<evidence type="ECO:0008006" key="2">
    <source>
        <dbReference type="Google" id="ProtNLM"/>
    </source>
</evidence>
<accession>A0A0F9Q484</accession>
<sequence>MKIMSKHWWLALFIVFFLTAFSLPTESQAEVSIPDWVRSNAGWWATGQIDDSDFVLGIEFMIKEGIIQVPQTETQENVQSIIPDWIKTNARWWSDGIISDNEFTKSIEYLIKINVIRLDSGTKITQAPRTLETIPATSRTILNFYVNDQDLNTSPNGVDVISTEGLIEVLVNGVLVD</sequence>
<dbReference type="EMBL" id="LAZR01005402">
    <property type="protein sequence ID" value="KKN00218.1"/>
    <property type="molecule type" value="Genomic_DNA"/>
</dbReference>
<comment type="caution">
    <text evidence="1">The sequence shown here is derived from an EMBL/GenBank/DDBJ whole genome shotgun (WGS) entry which is preliminary data.</text>
</comment>
<feature type="non-terminal residue" evidence="1">
    <location>
        <position position="177"/>
    </location>
</feature>
<dbReference type="AlphaFoldDB" id="A0A0F9Q484"/>
<reference evidence="1" key="1">
    <citation type="journal article" date="2015" name="Nature">
        <title>Complex archaea that bridge the gap between prokaryotes and eukaryotes.</title>
        <authorList>
            <person name="Spang A."/>
            <person name="Saw J.H."/>
            <person name="Jorgensen S.L."/>
            <person name="Zaremba-Niedzwiedzka K."/>
            <person name="Martijn J."/>
            <person name="Lind A.E."/>
            <person name="van Eijk R."/>
            <person name="Schleper C."/>
            <person name="Guy L."/>
            <person name="Ettema T.J."/>
        </authorList>
    </citation>
    <scope>NUCLEOTIDE SEQUENCE</scope>
</reference>
<name>A0A0F9Q484_9ZZZZ</name>